<sequence>MWVAVMGGGWVRGALRTRHSRRMERLAFEERRRAEIEAAGKAPEPVCGCTHHLAKHDKQGRCHETVEVPAAWDRERKPLSYESRPCACQQYVGPQPLATYYAEQITDPDLV</sequence>
<dbReference type="Proteomes" id="UP000007842">
    <property type="component" value="Chromosome"/>
</dbReference>
<gene>
    <name evidence="1" type="ordered locus">SCATT_33770</name>
</gene>
<reference evidence="2" key="1">
    <citation type="submission" date="2011-12" db="EMBL/GenBank/DDBJ databases">
        <title>Complete genome sequence of Streptomyces cattleya strain DSM 46488.</title>
        <authorList>
            <person name="Ou H.-Y."/>
            <person name="Li P."/>
            <person name="Zhao C."/>
            <person name="O'Hagan D."/>
            <person name="Deng Z."/>
        </authorList>
    </citation>
    <scope>NUCLEOTIDE SEQUENCE [LARGE SCALE GENOMIC DNA]</scope>
    <source>
        <strain evidence="2">ATCC 35852 / DSM 46488 / JCM 4925 / NBRC 14057 / NRRL 8057</strain>
    </source>
</reference>
<evidence type="ECO:0000313" key="2">
    <source>
        <dbReference type="Proteomes" id="UP000007842"/>
    </source>
</evidence>
<protein>
    <submittedName>
        <fullName evidence="1">Uncharacterized protein</fullName>
    </submittedName>
</protein>
<keyword evidence="2" id="KW-1185">Reference proteome</keyword>
<dbReference type="HOGENOM" id="CLU_129898_0_0_11"/>
<dbReference type="PATRIC" id="fig|1003195.29.peg.3371"/>
<evidence type="ECO:0000313" key="1">
    <source>
        <dbReference type="EMBL" id="AEW95748.1"/>
    </source>
</evidence>
<dbReference type="KEGG" id="scy:SCATT_33770"/>
<dbReference type="STRING" id="1003195.SCATT_33770"/>
<accession>G8WQY9</accession>
<name>G8WQY9_STREN</name>
<dbReference type="eggNOG" id="ENOG5033M21">
    <property type="taxonomic scope" value="Bacteria"/>
</dbReference>
<dbReference type="AlphaFoldDB" id="G8WQY9"/>
<dbReference type="EMBL" id="CP003219">
    <property type="protein sequence ID" value="AEW95748.1"/>
    <property type="molecule type" value="Genomic_DNA"/>
</dbReference>
<proteinExistence type="predicted"/>
<organism evidence="1 2">
    <name type="scientific">Streptantibioticus cattleyicolor (strain ATCC 35852 / DSM 46488 / JCM 4925 / NBRC 14057 / NRRL 8057)</name>
    <name type="common">Streptomyces cattleya</name>
    <dbReference type="NCBI Taxonomy" id="1003195"/>
    <lineage>
        <taxon>Bacteria</taxon>
        <taxon>Bacillati</taxon>
        <taxon>Actinomycetota</taxon>
        <taxon>Actinomycetes</taxon>
        <taxon>Kitasatosporales</taxon>
        <taxon>Streptomycetaceae</taxon>
        <taxon>Streptantibioticus</taxon>
    </lineage>
</organism>